<evidence type="ECO:0000313" key="2">
    <source>
        <dbReference type="Proteomes" id="UP000238701"/>
    </source>
</evidence>
<reference evidence="2" key="1">
    <citation type="submission" date="2018-02" db="EMBL/GenBank/DDBJ databases">
        <authorList>
            <person name="Hausmann B."/>
        </authorList>
    </citation>
    <scope>NUCLEOTIDE SEQUENCE [LARGE SCALE GENOMIC DNA]</scope>
    <source>
        <strain evidence="2">Peat soil MAG SbA1</strain>
    </source>
</reference>
<proteinExistence type="predicted"/>
<name>A0A2U3KGQ3_9BACT</name>
<dbReference type="Proteomes" id="UP000238701">
    <property type="component" value="Unassembled WGS sequence"/>
</dbReference>
<accession>A0A2U3KGQ3</accession>
<gene>
    <name evidence="1" type="ORF">SBA1_200014</name>
</gene>
<evidence type="ECO:0000313" key="1">
    <source>
        <dbReference type="EMBL" id="SPF38823.1"/>
    </source>
</evidence>
<dbReference type="AlphaFoldDB" id="A0A2U3KGQ3"/>
<protein>
    <submittedName>
        <fullName evidence="1">Uncharacterized protein</fullName>
    </submittedName>
</protein>
<dbReference type="EMBL" id="OMOD01000112">
    <property type="protein sequence ID" value="SPF38823.1"/>
    <property type="molecule type" value="Genomic_DNA"/>
</dbReference>
<sequence length="71" mass="7778">MGLRVALPHVRYLLGQSRIEPECHRGFDMGVTGDLSPLTFPPGLFGGGSMPLPRDRDREMCLRPRAGSAEV</sequence>
<organism evidence="1 2">
    <name type="scientific">Candidatus Sulfotelmatobacter kueseliae</name>
    <dbReference type="NCBI Taxonomy" id="2042962"/>
    <lineage>
        <taxon>Bacteria</taxon>
        <taxon>Pseudomonadati</taxon>
        <taxon>Acidobacteriota</taxon>
        <taxon>Terriglobia</taxon>
        <taxon>Terriglobales</taxon>
        <taxon>Candidatus Korobacteraceae</taxon>
        <taxon>Candidatus Sulfotelmatobacter</taxon>
    </lineage>
</organism>